<organism evidence="10 11">
    <name type="scientific">Solanum commersonii</name>
    <name type="common">Commerson's wild potato</name>
    <name type="synonym">Commerson's nightshade</name>
    <dbReference type="NCBI Taxonomy" id="4109"/>
    <lineage>
        <taxon>Eukaryota</taxon>
        <taxon>Viridiplantae</taxon>
        <taxon>Streptophyta</taxon>
        <taxon>Embryophyta</taxon>
        <taxon>Tracheophyta</taxon>
        <taxon>Spermatophyta</taxon>
        <taxon>Magnoliopsida</taxon>
        <taxon>eudicotyledons</taxon>
        <taxon>Gunneridae</taxon>
        <taxon>Pentapetalae</taxon>
        <taxon>asterids</taxon>
        <taxon>lamiids</taxon>
        <taxon>Solanales</taxon>
        <taxon>Solanaceae</taxon>
        <taxon>Solanoideae</taxon>
        <taxon>Solaneae</taxon>
        <taxon>Solanum</taxon>
    </lineage>
</organism>
<evidence type="ECO:0000313" key="11">
    <source>
        <dbReference type="Proteomes" id="UP000824120"/>
    </source>
</evidence>
<evidence type="ECO:0000256" key="6">
    <source>
        <dbReference type="ARBA" id="ARBA00022989"/>
    </source>
</evidence>
<feature type="transmembrane region" description="Helical" evidence="8">
    <location>
        <begin position="40"/>
        <end position="64"/>
    </location>
</feature>
<feature type="transmembrane region" description="Helical" evidence="8">
    <location>
        <begin position="6"/>
        <end position="28"/>
    </location>
</feature>
<dbReference type="PANTHER" id="PTHR33573">
    <property type="entry name" value="CASP-LIKE PROTEIN 4A4"/>
    <property type="match status" value="1"/>
</dbReference>
<feature type="transmembrane region" description="Helical" evidence="8">
    <location>
        <begin position="115"/>
        <end position="137"/>
    </location>
</feature>
<comment type="subunit">
    <text evidence="3 8">Homodimer and heterodimers.</text>
</comment>
<keyword evidence="5 8" id="KW-0812">Transmembrane</keyword>
<name>A0A9J5WIK5_SOLCO</name>
<dbReference type="OrthoDB" id="1226470at2759"/>
<keyword evidence="7 8" id="KW-0472">Membrane</keyword>
<evidence type="ECO:0000256" key="4">
    <source>
        <dbReference type="ARBA" id="ARBA00022475"/>
    </source>
</evidence>
<dbReference type="InterPro" id="IPR006702">
    <property type="entry name" value="CASP_dom"/>
</dbReference>
<gene>
    <name evidence="10" type="ORF">H5410_055178</name>
</gene>
<evidence type="ECO:0000256" key="1">
    <source>
        <dbReference type="ARBA" id="ARBA00004651"/>
    </source>
</evidence>
<dbReference type="Proteomes" id="UP000824120">
    <property type="component" value="Chromosome 11"/>
</dbReference>
<dbReference type="GO" id="GO:0005886">
    <property type="term" value="C:plasma membrane"/>
    <property type="evidence" value="ECO:0007669"/>
    <property type="project" value="UniProtKB-SubCell"/>
</dbReference>
<evidence type="ECO:0000259" key="9">
    <source>
        <dbReference type="Pfam" id="PF04535"/>
    </source>
</evidence>
<evidence type="ECO:0000256" key="5">
    <source>
        <dbReference type="ARBA" id="ARBA00022692"/>
    </source>
</evidence>
<evidence type="ECO:0000313" key="10">
    <source>
        <dbReference type="EMBL" id="KAG5575044.1"/>
    </source>
</evidence>
<keyword evidence="4 8" id="KW-1003">Cell membrane</keyword>
<accession>A0A9J5WIK5</accession>
<comment type="subcellular location">
    <subcellularLocation>
        <location evidence="1 8">Cell membrane</location>
        <topology evidence="1 8">Multi-pass membrane protein</topology>
    </subcellularLocation>
</comment>
<evidence type="ECO:0000256" key="7">
    <source>
        <dbReference type="ARBA" id="ARBA00023136"/>
    </source>
</evidence>
<dbReference type="Pfam" id="PF04535">
    <property type="entry name" value="CASP_dom"/>
    <property type="match status" value="1"/>
</dbReference>
<keyword evidence="6 8" id="KW-1133">Transmembrane helix</keyword>
<proteinExistence type="inferred from homology"/>
<comment type="similarity">
    <text evidence="2 8">Belongs to the Casparian strip membrane proteins (CASP) family.</text>
</comment>
<protein>
    <recommendedName>
        <fullName evidence="8">CASP-like protein</fullName>
    </recommendedName>
</protein>
<feature type="domain" description="Casparian strip membrane protein" evidence="9">
    <location>
        <begin position="7"/>
        <end position="108"/>
    </location>
</feature>
<reference evidence="10 11" key="1">
    <citation type="submission" date="2020-09" db="EMBL/GenBank/DDBJ databases">
        <title>De no assembly of potato wild relative species, Solanum commersonii.</title>
        <authorList>
            <person name="Cho K."/>
        </authorList>
    </citation>
    <scope>NUCLEOTIDE SEQUENCE [LARGE SCALE GENOMIC DNA]</scope>
    <source>
        <strain evidence="10">LZ3.2</strain>
        <tissue evidence="10">Leaf</tissue>
    </source>
</reference>
<comment type="caution">
    <text evidence="10">The sequence shown here is derived from an EMBL/GenBank/DDBJ whole genome shotgun (WGS) entry which is preliminary data.</text>
</comment>
<evidence type="ECO:0000256" key="2">
    <source>
        <dbReference type="ARBA" id="ARBA00007651"/>
    </source>
</evidence>
<dbReference type="PANTHER" id="PTHR33573:SF51">
    <property type="entry name" value="CASP-LIKE PROTEIN"/>
    <property type="match status" value="1"/>
</dbReference>
<evidence type="ECO:0000256" key="3">
    <source>
        <dbReference type="ARBA" id="ARBA00011489"/>
    </source>
</evidence>
<evidence type="ECO:0000256" key="8">
    <source>
        <dbReference type="RuleBase" id="RU361233"/>
    </source>
</evidence>
<dbReference type="AlphaFoldDB" id="A0A9J5WIK5"/>
<feature type="transmembrane region" description="Helical" evidence="8">
    <location>
        <begin position="84"/>
        <end position="103"/>
    </location>
</feature>
<sequence>MEITPLLKLIARVLTFVFLLVYLIVLATTQNINRILAYRYMLFTIVIGFVHTILQIAFTIFHLVSGQNIGGRFWVHFEFYGDKVASHLLATGTAASFGISPVINSEDQTFLKKGYVVASILLIAFLFSAISSIFSSLSLHNRS</sequence>
<dbReference type="EMBL" id="JACXVP010000011">
    <property type="protein sequence ID" value="KAG5575044.1"/>
    <property type="molecule type" value="Genomic_DNA"/>
</dbReference>
<keyword evidence="11" id="KW-1185">Reference proteome</keyword>